<dbReference type="EMBL" id="CP159218">
    <property type="protein sequence ID" value="XCG62899.1"/>
    <property type="molecule type" value="Genomic_DNA"/>
</dbReference>
<reference evidence="13" key="1">
    <citation type="submission" date="2024-05" db="EMBL/GenBank/DDBJ databases">
        <authorList>
            <person name="Cai S.Y."/>
            <person name="Jin L.M."/>
            <person name="Li H.R."/>
        </authorList>
    </citation>
    <scope>NUCLEOTIDE SEQUENCE</scope>
    <source>
        <strain evidence="13">A5-74</strain>
    </source>
</reference>
<feature type="region of interest" description="Disordered" evidence="11">
    <location>
        <begin position="1"/>
        <end position="40"/>
    </location>
</feature>
<evidence type="ECO:0000256" key="4">
    <source>
        <dbReference type="ARBA" id="ARBA00022723"/>
    </source>
</evidence>
<name>A0AAU8DLN7_9ACTN</name>
<evidence type="ECO:0000256" key="2">
    <source>
        <dbReference type="ARBA" id="ARBA00022670"/>
    </source>
</evidence>
<dbReference type="PANTHER" id="PTHR43221:SF3">
    <property type="entry name" value="SLL1280 PROTEIN"/>
    <property type="match status" value="1"/>
</dbReference>
<dbReference type="CDD" id="cd07325">
    <property type="entry name" value="M48_Ste24p_like"/>
    <property type="match status" value="1"/>
</dbReference>
<dbReference type="Gene3D" id="3.30.2010.10">
    <property type="entry name" value="Metalloproteases ('zincins'), catalytic domain"/>
    <property type="match status" value="1"/>
</dbReference>
<keyword evidence="7" id="KW-1133">Transmembrane helix</keyword>
<feature type="domain" description="Peptidase M48" evidence="12">
    <location>
        <begin position="91"/>
        <end position="286"/>
    </location>
</feature>
<evidence type="ECO:0000256" key="6">
    <source>
        <dbReference type="ARBA" id="ARBA00022833"/>
    </source>
</evidence>
<keyword evidence="6 10" id="KW-0862">Zinc</keyword>
<evidence type="ECO:0000256" key="10">
    <source>
        <dbReference type="RuleBase" id="RU003983"/>
    </source>
</evidence>
<evidence type="ECO:0000256" key="7">
    <source>
        <dbReference type="ARBA" id="ARBA00022989"/>
    </source>
</evidence>
<dbReference type="InterPro" id="IPR001915">
    <property type="entry name" value="Peptidase_M48"/>
</dbReference>
<keyword evidence="9" id="KW-0472">Membrane</keyword>
<keyword evidence="3" id="KW-0812">Transmembrane</keyword>
<dbReference type="Pfam" id="PF01435">
    <property type="entry name" value="Peptidase_M48"/>
    <property type="match status" value="1"/>
</dbReference>
<keyword evidence="1" id="KW-1003">Cell membrane</keyword>
<dbReference type="PANTHER" id="PTHR43221">
    <property type="entry name" value="PROTEASE HTPX"/>
    <property type="match status" value="1"/>
</dbReference>
<sequence length="367" mass="39462">MADQNSGNDAGTGGAKGGRKRPSKAVTPRPGRVTFPGISPRAYEHPADRGVLATMRAVPGLSDILRTLSGIFPERGERLMALASSIRVGEKQYPRIEAMRQECAATLDLDAVPHVFIDRNPVANAMTVGIDEPFIVLTTGLVEALDDESLRFVIGHEMGHVLSGHAVLRTLLLRLLSLQHTVSWVPAGALGLRAIIAALREWFRKAELTADRAGLLCSQDPGAALRTHLFLAGGTDTDEIDIPSFLQQATEYENVGDIRDSIHKFRAVEGMSHPMAVVRAAQLQRWAASEEYRAIIGGTYQRRDADKPTDDLGEDLGSAAKSYKDAAADSTDPIMTTLNSLGDQLAKAGSKIGEAAGKMFNRGNDSD</sequence>
<evidence type="ECO:0000313" key="13">
    <source>
        <dbReference type="EMBL" id="XCG62899.1"/>
    </source>
</evidence>
<protein>
    <submittedName>
        <fullName evidence="13">M48 family metallopeptidase</fullName>
    </submittedName>
</protein>
<evidence type="ECO:0000259" key="12">
    <source>
        <dbReference type="Pfam" id="PF01435"/>
    </source>
</evidence>
<keyword evidence="4" id="KW-0479">Metal-binding</keyword>
<dbReference type="GO" id="GO:0006508">
    <property type="term" value="P:proteolysis"/>
    <property type="evidence" value="ECO:0007669"/>
    <property type="project" value="UniProtKB-KW"/>
</dbReference>
<evidence type="ECO:0000256" key="11">
    <source>
        <dbReference type="SAM" id="MobiDB-lite"/>
    </source>
</evidence>
<keyword evidence="2 10" id="KW-0645">Protease</keyword>
<dbReference type="GO" id="GO:0004222">
    <property type="term" value="F:metalloendopeptidase activity"/>
    <property type="evidence" value="ECO:0007669"/>
    <property type="project" value="InterPro"/>
</dbReference>
<keyword evidence="5 10" id="KW-0378">Hydrolase</keyword>
<keyword evidence="8 10" id="KW-0482">Metalloprotease</keyword>
<evidence type="ECO:0000256" key="5">
    <source>
        <dbReference type="ARBA" id="ARBA00022801"/>
    </source>
</evidence>
<proteinExistence type="inferred from homology"/>
<comment type="similarity">
    <text evidence="10">Belongs to the peptidase M48 family.</text>
</comment>
<dbReference type="AlphaFoldDB" id="A0AAU8DLN7"/>
<evidence type="ECO:0000256" key="1">
    <source>
        <dbReference type="ARBA" id="ARBA00022475"/>
    </source>
</evidence>
<evidence type="ECO:0000256" key="3">
    <source>
        <dbReference type="ARBA" id="ARBA00022692"/>
    </source>
</evidence>
<accession>A0AAU8DLN7</accession>
<organism evidence="13">
    <name type="scientific">Nakamurella sp. A5-74</name>
    <dbReference type="NCBI Taxonomy" id="3158264"/>
    <lineage>
        <taxon>Bacteria</taxon>
        <taxon>Bacillati</taxon>
        <taxon>Actinomycetota</taxon>
        <taxon>Actinomycetes</taxon>
        <taxon>Nakamurellales</taxon>
        <taxon>Nakamurellaceae</taxon>
        <taxon>Nakamurella</taxon>
    </lineage>
</organism>
<evidence type="ECO:0000256" key="8">
    <source>
        <dbReference type="ARBA" id="ARBA00023049"/>
    </source>
</evidence>
<dbReference type="GO" id="GO:0046872">
    <property type="term" value="F:metal ion binding"/>
    <property type="evidence" value="ECO:0007669"/>
    <property type="project" value="UniProtKB-KW"/>
</dbReference>
<gene>
    <name evidence="13" type="ORF">ABLG96_17015</name>
</gene>
<evidence type="ECO:0000256" key="9">
    <source>
        <dbReference type="ARBA" id="ARBA00023136"/>
    </source>
</evidence>
<comment type="cofactor">
    <cofactor evidence="10">
        <name>Zn(2+)</name>
        <dbReference type="ChEBI" id="CHEBI:29105"/>
    </cofactor>
    <text evidence="10">Binds 1 zinc ion per subunit.</text>
</comment>
<dbReference type="RefSeq" id="WP_353648514.1">
    <property type="nucleotide sequence ID" value="NZ_CP159218.1"/>
</dbReference>
<dbReference type="InterPro" id="IPR050083">
    <property type="entry name" value="HtpX_protease"/>
</dbReference>